<feature type="region of interest" description="Disordered" evidence="1">
    <location>
        <begin position="30"/>
        <end position="78"/>
    </location>
</feature>
<dbReference type="AlphaFoldDB" id="A0A3R7LU16"/>
<feature type="region of interest" description="Disordered" evidence="1">
    <location>
        <begin position="272"/>
        <end position="400"/>
    </location>
</feature>
<feature type="compositionally biased region" description="Pro residues" evidence="1">
    <location>
        <begin position="272"/>
        <end position="295"/>
    </location>
</feature>
<feature type="compositionally biased region" description="Low complexity" evidence="1">
    <location>
        <begin position="329"/>
        <end position="341"/>
    </location>
</feature>
<feature type="compositionally biased region" description="Polar residues" evidence="1">
    <location>
        <begin position="391"/>
        <end position="400"/>
    </location>
</feature>
<feature type="compositionally biased region" description="Pro residues" evidence="1">
    <location>
        <begin position="342"/>
        <end position="374"/>
    </location>
</feature>
<reference evidence="2 3" key="1">
    <citation type="submission" date="2018-04" db="EMBL/GenBank/DDBJ databases">
        <authorList>
            <person name="Zhang X."/>
            <person name="Yuan J."/>
            <person name="Li F."/>
            <person name="Xiang J."/>
        </authorList>
    </citation>
    <scope>NUCLEOTIDE SEQUENCE [LARGE SCALE GENOMIC DNA]</scope>
    <source>
        <tissue evidence="2">Muscle</tissue>
    </source>
</reference>
<sequence>MEEHIHVCSLLRPFAQCHSLLLGVSGRVASKTNEADKKKQSQTNIDKRPNERERERQTERQRELETGKHPKRDTQAGDFLLANRYRGNADKPILGAPSHRHVVESALEKFASDEAEKLALGTHAGDECIAKPIPQAKNPRIRRWNFKQGLRELQGLPFSLSPSWGGGLNIPPLTSFLPSPSPITFPSAPYTLCPHPTPPSPHLHPLHTTTFPPPTLSPHPLPLFTYNTFLTPPSLPSPTTLSTPTHSSFPYPFPPPTYQLITPPLPLHLPPCHPPPTNLITPPTPSSPTPFPPPTYQLITPPTPSSTIALSPSTSSSPTAWSPHPLPIYLLPSQSPPTTLSPHPPPSSPTPFPPPPTTFSPHPLPLHLPRPPYPRTGEPQSARSAYPTGKRVQSTQVTSI</sequence>
<comment type="caution">
    <text evidence="2">The sequence shown here is derived from an EMBL/GenBank/DDBJ whole genome shotgun (WGS) entry which is preliminary data.</text>
</comment>
<organism evidence="2 3">
    <name type="scientific">Penaeus vannamei</name>
    <name type="common">Whiteleg shrimp</name>
    <name type="synonym">Litopenaeus vannamei</name>
    <dbReference type="NCBI Taxonomy" id="6689"/>
    <lineage>
        <taxon>Eukaryota</taxon>
        <taxon>Metazoa</taxon>
        <taxon>Ecdysozoa</taxon>
        <taxon>Arthropoda</taxon>
        <taxon>Crustacea</taxon>
        <taxon>Multicrustacea</taxon>
        <taxon>Malacostraca</taxon>
        <taxon>Eumalacostraca</taxon>
        <taxon>Eucarida</taxon>
        <taxon>Decapoda</taxon>
        <taxon>Dendrobranchiata</taxon>
        <taxon>Penaeoidea</taxon>
        <taxon>Penaeidae</taxon>
        <taxon>Penaeus</taxon>
    </lineage>
</organism>
<evidence type="ECO:0000313" key="3">
    <source>
        <dbReference type="Proteomes" id="UP000283509"/>
    </source>
</evidence>
<proteinExistence type="predicted"/>
<evidence type="ECO:0000256" key="1">
    <source>
        <dbReference type="SAM" id="MobiDB-lite"/>
    </source>
</evidence>
<evidence type="ECO:0000313" key="2">
    <source>
        <dbReference type="EMBL" id="ROT62906.1"/>
    </source>
</evidence>
<reference evidence="2 3" key="2">
    <citation type="submission" date="2019-01" db="EMBL/GenBank/DDBJ databases">
        <title>The decoding of complex shrimp genome reveals the adaptation for benthos swimmer, frequently molting mechanism and breeding impact on genome.</title>
        <authorList>
            <person name="Sun Y."/>
            <person name="Gao Y."/>
            <person name="Yu Y."/>
        </authorList>
    </citation>
    <scope>NUCLEOTIDE SEQUENCE [LARGE SCALE GENOMIC DNA]</scope>
    <source>
        <tissue evidence="2">Muscle</tissue>
    </source>
</reference>
<dbReference type="Proteomes" id="UP000283509">
    <property type="component" value="Unassembled WGS sequence"/>
</dbReference>
<feature type="compositionally biased region" description="Basic and acidic residues" evidence="1">
    <location>
        <begin position="33"/>
        <end position="75"/>
    </location>
</feature>
<name>A0A3R7LU16_PENVA</name>
<gene>
    <name evidence="2" type="ORF">C7M84_019226</name>
</gene>
<keyword evidence="3" id="KW-1185">Reference proteome</keyword>
<protein>
    <submittedName>
        <fullName evidence="2">Uncharacterized protein</fullName>
    </submittedName>
</protein>
<dbReference type="EMBL" id="QCYY01003525">
    <property type="protein sequence ID" value="ROT62906.1"/>
    <property type="molecule type" value="Genomic_DNA"/>
</dbReference>
<accession>A0A3R7LU16</accession>
<feature type="compositionally biased region" description="Low complexity" evidence="1">
    <location>
        <begin position="305"/>
        <end position="320"/>
    </location>
</feature>